<evidence type="ECO:0008006" key="8">
    <source>
        <dbReference type="Google" id="ProtNLM"/>
    </source>
</evidence>
<dbReference type="RefSeq" id="XP_009029005.1">
    <property type="nucleotide sequence ID" value="XM_009030757.1"/>
</dbReference>
<organism evidence="6 7">
    <name type="scientific">Helobdella robusta</name>
    <name type="common">Californian leech</name>
    <dbReference type="NCBI Taxonomy" id="6412"/>
    <lineage>
        <taxon>Eukaryota</taxon>
        <taxon>Metazoa</taxon>
        <taxon>Spiralia</taxon>
        <taxon>Lophotrochozoa</taxon>
        <taxon>Annelida</taxon>
        <taxon>Clitellata</taxon>
        <taxon>Hirudinea</taxon>
        <taxon>Rhynchobdellida</taxon>
        <taxon>Glossiphoniidae</taxon>
        <taxon>Helobdella</taxon>
    </lineage>
</organism>
<dbReference type="PANTHER" id="PTHR13610">
    <property type="entry name" value="METHYLTRANSFERASE DOMAIN-CONTAINING PROTEIN"/>
    <property type="match status" value="1"/>
</dbReference>
<dbReference type="EMBL" id="AMQM01001834">
    <property type="status" value="NOT_ANNOTATED_CDS"/>
    <property type="molecule type" value="Genomic_DNA"/>
</dbReference>
<dbReference type="InterPro" id="IPR029063">
    <property type="entry name" value="SAM-dependent_MTases_sf"/>
</dbReference>
<evidence type="ECO:0000313" key="5">
    <source>
        <dbReference type="EMBL" id="ESN92699.1"/>
    </source>
</evidence>
<reference evidence="7" key="1">
    <citation type="submission" date="2012-12" db="EMBL/GenBank/DDBJ databases">
        <authorList>
            <person name="Hellsten U."/>
            <person name="Grimwood J."/>
            <person name="Chapman J.A."/>
            <person name="Shapiro H."/>
            <person name="Aerts A."/>
            <person name="Otillar R.P."/>
            <person name="Terry A.Y."/>
            <person name="Boore J.L."/>
            <person name="Simakov O."/>
            <person name="Marletaz F."/>
            <person name="Cho S.-J."/>
            <person name="Edsinger-Gonzales E."/>
            <person name="Havlak P."/>
            <person name="Kuo D.-H."/>
            <person name="Larsson T."/>
            <person name="Lv J."/>
            <person name="Arendt D."/>
            <person name="Savage R."/>
            <person name="Osoegawa K."/>
            <person name="de Jong P."/>
            <person name="Lindberg D.R."/>
            <person name="Seaver E.C."/>
            <person name="Weisblat D.A."/>
            <person name="Putnam N.H."/>
            <person name="Grigoriev I.V."/>
            <person name="Rokhsar D.S."/>
        </authorList>
    </citation>
    <scope>NUCLEOTIDE SEQUENCE</scope>
</reference>
<dbReference type="EnsemblMetazoa" id="HelroT135380">
    <property type="protein sequence ID" value="HelroP135380"/>
    <property type="gene ID" value="HelroG135380"/>
</dbReference>
<dbReference type="EMBL" id="KB097639">
    <property type="protein sequence ID" value="ESN92699.1"/>
    <property type="molecule type" value="Genomic_DNA"/>
</dbReference>
<dbReference type="STRING" id="6412.T1EI84"/>
<dbReference type="SUPFAM" id="SSF53335">
    <property type="entry name" value="S-adenosyl-L-methionine-dependent methyltransferases"/>
    <property type="match status" value="1"/>
</dbReference>
<dbReference type="GO" id="GO:0032259">
    <property type="term" value="P:methylation"/>
    <property type="evidence" value="ECO:0007669"/>
    <property type="project" value="UniProtKB-KW"/>
</dbReference>
<evidence type="ECO:0000256" key="3">
    <source>
        <dbReference type="ARBA" id="ARBA00022679"/>
    </source>
</evidence>
<reference evidence="6" key="3">
    <citation type="submission" date="2015-06" db="UniProtKB">
        <authorList>
            <consortium name="EnsemblMetazoa"/>
        </authorList>
    </citation>
    <scope>IDENTIFICATION</scope>
</reference>
<keyword evidence="2" id="KW-0489">Methyltransferase</keyword>
<sequence>GKTLLGVTGISFGLLCAATTPFLLPAFRRICLPYVPATEVQMKNIFQALSGRKGNLIDLGSGDGRIVIEAARQGFVAVGVELNPWLVAYSKFRSYLAGTSKNTKFKTSNLFKESLSKYDNIVIFGVDSLMEPLGNKLKAEVTEDSLIIACRFPFHNDNNVSKKYHSVIGNGIDTVWTYKKS</sequence>
<protein>
    <recommendedName>
        <fullName evidence="8">Methyltransferase domain-containing protein</fullName>
    </recommendedName>
</protein>
<dbReference type="InParanoid" id="T1EI84"/>
<dbReference type="GO" id="GO:0005739">
    <property type="term" value="C:mitochondrion"/>
    <property type="evidence" value="ECO:0000318"/>
    <property type="project" value="GO_Central"/>
</dbReference>
<accession>T1EI84</accession>
<dbReference type="Gene3D" id="3.40.50.150">
    <property type="entry name" value="Vaccinia Virus protein VP39"/>
    <property type="match status" value="1"/>
</dbReference>
<dbReference type="KEGG" id="hro:HELRODRAFT_135380"/>
<dbReference type="Proteomes" id="UP000015101">
    <property type="component" value="Unassembled WGS sequence"/>
</dbReference>
<dbReference type="InterPro" id="IPR026170">
    <property type="entry name" value="FAM173A/B"/>
</dbReference>
<evidence type="ECO:0000256" key="1">
    <source>
        <dbReference type="ARBA" id="ARBA00010633"/>
    </source>
</evidence>
<proteinExistence type="inferred from homology"/>
<keyword evidence="7" id="KW-1185">Reference proteome</keyword>
<evidence type="ECO:0000256" key="2">
    <source>
        <dbReference type="ARBA" id="ARBA00022603"/>
    </source>
</evidence>
<gene>
    <name evidence="6" type="primary">20196284</name>
    <name evidence="5" type="ORF">HELRODRAFT_135380</name>
</gene>
<dbReference type="GeneID" id="20196284"/>
<name>T1EI84_HELRO</name>
<dbReference type="HOGENOM" id="CLU_068443_4_0_1"/>
<keyword evidence="4" id="KW-0949">S-adenosyl-L-methionine</keyword>
<dbReference type="GO" id="GO:1905706">
    <property type="term" value="P:regulation of mitochondrial ATP synthesis coupled proton transport"/>
    <property type="evidence" value="ECO:0000318"/>
    <property type="project" value="GO_Central"/>
</dbReference>
<dbReference type="OrthoDB" id="66144at2759"/>
<dbReference type="CTD" id="20196284"/>
<comment type="similarity">
    <text evidence="1">Belongs to the ANT/ATPSC lysine N-methyltransferase family.</text>
</comment>
<evidence type="ECO:0000313" key="7">
    <source>
        <dbReference type="Proteomes" id="UP000015101"/>
    </source>
</evidence>
<evidence type="ECO:0000256" key="4">
    <source>
        <dbReference type="ARBA" id="ARBA00022691"/>
    </source>
</evidence>
<keyword evidence="3" id="KW-0808">Transferase</keyword>
<dbReference type="FunCoup" id="T1EI84">
    <property type="interactions" value="803"/>
</dbReference>
<dbReference type="AlphaFoldDB" id="T1EI84"/>
<dbReference type="PANTHER" id="PTHR13610:SF9">
    <property type="entry name" value="FI06469P"/>
    <property type="match status" value="1"/>
</dbReference>
<dbReference type="GO" id="GO:0016279">
    <property type="term" value="F:protein-lysine N-methyltransferase activity"/>
    <property type="evidence" value="ECO:0000318"/>
    <property type="project" value="GO_Central"/>
</dbReference>
<evidence type="ECO:0000313" key="6">
    <source>
        <dbReference type="EnsemblMetazoa" id="HelroP135380"/>
    </source>
</evidence>
<dbReference type="eggNOG" id="KOG4058">
    <property type="taxonomic scope" value="Eukaryota"/>
</dbReference>
<reference evidence="5 7" key="2">
    <citation type="journal article" date="2013" name="Nature">
        <title>Insights into bilaterian evolution from three spiralian genomes.</title>
        <authorList>
            <person name="Simakov O."/>
            <person name="Marletaz F."/>
            <person name="Cho S.J."/>
            <person name="Edsinger-Gonzales E."/>
            <person name="Havlak P."/>
            <person name="Hellsten U."/>
            <person name="Kuo D.H."/>
            <person name="Larsson T."/>
            <person name="Lv J."/>
            <person name="Arendt D."/>
            <person name="Savage R."/>
            <person name="Osoegawa K."/>
            <person name="de Jong P."/>
            <person name="Grimwood J."/>
            <person name="Chapman J.A."/>
            <person name="Shapiro H."/>
            <person name="Aerts A."/>
            <person name="Otillar R.P."/>
            <person name="Terry A.Y."/>
            <person name="Boore J.L."/>
            <person name="Grigoriev I.V."/>
            <person name="Lindberg D.R."/>
            <person name="Seaver E.C."/>
            <person name="Weisblat D.A."/>
            <person name="Putnam N.H."/>
            <person name="Rokhsar D.S."/>
        </authorList>
    </citation>
    <scope>NUCLEOTIDE SEQUENCE</scope>
</reference>
<dbReference type="OMA" id="NPWLVAY"/>